<protein>
    <submittedName>
        <fullName evidence="2">Uncharacterized protein</fullName>
    </submittedName>
</protein>
<proteinExistence type="predicted"/>
<name>A0ABZ2PF81_9NOCA</name>
<reference evidence="2 3" key="1">
    <citation type="submission" date="2024-03" db="EMBL/GenBank/DDBJ databases">
        <title>Natural products discovery in diverse microorganisms through a two-stage MS feature dereplication strategy.</title>
        <authorList>
            <person name="Zhang R."/>
        </authorList>
    </citation>
    <scope>NUCLEOTIDE SEQUENCE [LARGE SCALE GENOMIC DNA]</scope>
    <source>
        <strain evidence="2 3">18930</strain>
    </source>
</reference>
<accession>A0ABZ2PF81</accession>
<evidence type="ECO:0000313" key="2">
    <source>
        <dbReference type="EMBL" id="WXG67696.1"/>
    </source>
</evidence>
<feature type="coiled-coil region" evidence="1">
    <location>
        <begin position="25"/>
        <end position="55"/>
    </location>
</feature>
<dbReference type="RefSeq" id="WP_338887414.1">
    <property type="nucleotide sequence ID" value="NZ_CP147846.1"/>
</dbReference>
<evidence type="ECO:0000313" key="3">
    <source>
        <dbReference type="Proteomes" id="UP001432000"/>
    </source>
</evidence>
<dbReference type="Proteomes" id="UP001432000">
    <property type="component" value="Chromosome"/>
</dbReference>
<keyword evidence="3" id="KW-1185">Reference proteome</keyword>
<gene>
    <name evidence="2" type="ORF">WDS16_21090</name>
</gene>
<sequence>MTLSLVVALVVFLIADLVWLAAATLSDHRNRVATVREERRRIRREEANAERQLHAVSEHALREMLRVAREDAARGRTENR</sequence>
<dbReference type="EMBL" id="CP147846">
    <property type="protein sequence ID" value="WXG67696.1"/>
    <property type="molecule type" value="Genomic_DNA"/>
</dbReference>
<evidence type="ECO:0000256" key="1">
    <source>
        <dbReference type="SAM" id="Coils"/>
    </source>
</evidence>
<organism evidence="2 3">
    <name type="scientific">Rhodococcus sovatensis</name>
    <dbReference type="NCBI Taxonomy" id="1805840"/>
    <lineage>
        <taxon>Bacteria</taxon>
        <taxon>Bacillati</taxon>
        <taxon>Actinomycetota</taxon>
        <taxon>Actinomycetes</taxon>
        <taxon>Mycobacteriales</taxon>
        <taxon>Nocardiaceae</taxon>
        <taxon>Rhodococcus</taxon>
    </lineage>
</organism>
<keyword evidence="1" id="KW-0175">Coiled coil</keyword>